<evidence type="ECO:0000313" key="2">
    <source>
        <dbReference type="EMBL" id="POP42828.1"/>
    </source>
</evidence>
<dbReference type="OrthoDB" id="6631192at2"/>
<organism evidence="3 5">
    <name type="scientific">Superficieibacter electus</name>
    <dbReference type="NCBI Taxonomy" id="2022662"/>
    <lineage>
        <taxon>Bacteria</taxon>
        <taxon>Pseudomonadati</taxon>
        <taxon>Pseudomonadota</taxon>
        <taxon>Gammaproteobacteria</taxon>
        <taxon>Enterobacterales</taxon>
        <taxon>Enterobacteriaceae</taxon>
        <taxon>Superficieibacter</taxon>
    </lineage>
</organism>
<keyword evidence="1" id="KW-1133">Transmembrane helix</keyword>
<evidence type="ECO:0000313" key="5">
    <source>
        <dbReference type="Proteomes" id="UP000247005"/>
    </source>
</evidence>
<keyword evidence="1" id="KW-0472">Membrane</keyword>
<feature type="transmembrane region" description="Helical" evidence="1">
    <location>
        <begin position="133"/>
        <end position="155"/>
    </location>
</feature>
<dbReference type="Proteomes" id="UP000237073">
    <property type="component" value="Unassembled WGS sequence"/>
</dbReference>
<evidence type="ECO:0000313" key="4">
    <source>
        <dbReference type="Proteomes" id="UP000237073"/>
    </source>
</evidence>
<name>A0A2P5GR29_9ENTR</name>
<dbReference type="EMBL" id="PQGD01000007">
    <property type="protein sequence ID" value="POP49033.1"/>
    <property type="molecule type" value="Genomic_DNA"/>
</dbReference>
<feature type="transmembrane region" description="Helical" evidence="1">
    <location>
        <begin position="15"/>
        <end position="44"/>
    </location>
</feature>
<dbReference type="RefSeq" id="WP_103677451.1">
    <property type="nucleotide sequence ID" value="NZ_PQGD01000007.1"/>
</dbReference>
<protein>
    <submittedName>
        <fullName evidence="3">Uncharacterized protein</fullName>
    </submittedName>
</protein>
<gene>
    <name evidence="3" type="ORF">CHU32_10615</name>
    <name evidence="2" type="ORF">CHU33_17980</name>
</gene>
<dbReference type="AlphaFoldDB" id="A0A2P5GR29"/>
<evidence type="ECO:0000256" key="1">
    <source>
        <dbReference type="SAM" id="Phobius"/>
    </source>
</evidence>
<accession>A0A2P5GR29</accession>
<evidence type="ECO:0000313" key="3">
    <source>
        <dbReference type="EMBL" id="POP49033.1"/>
    </source>
</evidence>
<sequence>MNYSLLSPFFTRVSYLLLFVVFLGLIFYGLSAPFCYFILSALLFPIGVSMRLHRLNEIGSALTLTENTQWMVYIHGFPAQEQRAVLKNPCFYSVNRLRQFFIRCVVGKIMMVLTGMGILAHEFLYPKNEPVPLALACIVLSGLLYVMGKNLWLLARLINNRWESETLTTSTGSIWYQGFILTKRGREPMFNWL</sequence>
<dbReference type="EMBL" id="PQGE01000017">
    <property type="protein sequence ID" value="POP42828.1"/>
    <property type="molecule type" value="Genomic_DNA"/>
</dbReference>
<comment type="caution">
    <text evidence="3">The sequence shown here is derived from an EMBL/GenBank/DDBJ whole genome shotgun (WGS) entry which is preliminary data.</text>
</comment>
<keyword evidence="4" id="KW-1185">Reference proteome</keyword>
<reference evidence="4 5" key="1">
    <citation type="submission" date="2018-01" db="EMBL/GenBank/DDBJ databases">
        <title>Superficieibacter electus gen. nov., sp. nov., an extended-spectrum beta-lactamase possessing member of the Enterobacteriaceae family, isolated from intensive care unit surfaces.</title>
        <authorList>
            <person name="Potter R.F."/>
            <person name="D'Souza A.W."/>
        </authorList>
    </citation>
    <scope>NUCLEOTIDE SEQUENCE [LARGE SCALE GENOMIC DNA]</scope>
    <source>
        <strain evidence="3 5">BP-1</strain>
        <strain evidence="2 4">BP-2</strain>
    </source>
</reference>
<proteinExistence type="predicted"/>
<dbReference type="Proteomes" id="UP000247005">
    <property type="component" value="Unassembled WGS sequence"/>
</dbReference>
<feature type="transmembrane region" description="Helical" evidence="1">
    <location>
        <begin position="100"/>
        <end position="121"/>
    </location>
</feature>
<keyword evidence="1" id="KW-0812">Transmembrane</keyword>